<comment type="caution">
    <text evidence="6">The sequence shown here is derived from an EMBL/GenBank/DDBJ whole genome shotgun (WGS) entry which is preliminary data.</text>
</comment>
<evidence type="ECO:0000256" key="3">
    <source>
        <dbReference type="ARBA" id="ARBA00022989"/>
    </source>
</evidence>
<dbReference type="GO" id="GO:0012505">
    <property type="term" value="C:endomembrane system"/>
    <property type="evidence" value="ECO:0007669"/>
    <property type="project" value="UniProtKB-SubCell"/>
</dbReference>
<sequence length="321" mass="36476">MHVSQVTARLSGQDVMSILNDFVKVDGLSFENIKIWNTIEVEGNFKKIVNIKFKGEVEIISIHNNILTLNISRVKIMKVGILKFIKNFALKLSLKNFKYMGISAKKDIIKIDINSILRLVPFLNLNVGNLCLKEGFILADIDSATIDLKRIGEAPEVTTEKIEEEVPKEEVALINVQKVKDSYSDTREKVAEKIPKRLKKYSDYLFIIPDIVALVYRLLKDKRVAKKTKIVLISSMAYITLPFDILPDKIPFVGGIDDLGAVFFAINRIVEDVPLEIILENWQGKNEFIDVLRSSAEYLTRYTAAKNIEKVYSAINQLVEV</sequence>
<keyword evidence="4" id="KW-0472">Membrane</keyword>
<dbReference type="EMBL" id="BLZR01000001">
    <property type="protein sequence ID" value="GFP74924.1"/>
    <property type="molecule type" value="Genomic_DNA"/>
</dbReference>
<gene>
    <name evidence="6" type="ORF">bsdtw1_00987</name>
</gene>
<reference evidence="6 7" key="1">
    <citation type="submission" date="2020-07" db="EMBL/GenBank/DDBJ databases">
        <title>A new beta-1,3-glucan-decomposing anaerobic bacterium isolated from anoxic soil subjected to biological soil disinfestation.</title>
        <authorList>
            <person name="Ueki A."/>
            <person name="Tonouchi A."/>
        </authorList>
    </citation>
    <scope>NUCLEOTIDE SEQUENCE [LARGE SCALE GENOMIC DNA]</scope>
    <source>
        <strain evidence="6 7">TW1</strain>
    </source>
</reference>
<dbReference type="InterPro" id="IPR010652">
    <property type="entry name" value="DUF1232"/>
</dbReference>
<dbReference type="RefSeq" id="WP_183276459.1">
    <property type="nucleotide sequence ID" value="NZ_BLZR01000001.1"/>
</dbReference>
<evidence type="ECO:0000259" key="5">
    <source>
        <dbReference type="Pfam" id="PF06803"/>
    </source>
</evidence>
<keyword evidence="2" id="KW-0812">Transmembrane</keyword>
<dbReference type="Pfam" id="PF06803">
    <property type="entry name" value="DUF1232"/>
    <property type="match status" value="1"/>
</dbReference>
<dbReference type="AlphaFoldDB" id="A0A6V8SCF2"/>
<evidence type="ECO:0000256" key="2">
    <source>
        <dbReference type="ARBA" id="ARBA00022692"/>
    </source>
</evidence>
<name>A0A6V8SCF2_9CLOT</name>
<proteinExistence type="predicted"/>
<evidence type="ECO:0000256" key="1">
    <source>
        <dbReference type="ARBA" id="ARBA00004127"/>
    </source>
</evidence>
<comment type="subcellular location">
    <subcellularLocation>
        <location evidence="1">Endomembrane system</location>
        <topology evidence="1">Multi-pass membrane protein</topology>
    </subcellularLocation>
</comment>
<keyword evidence="7" id="KW-1185">Reference proteome</keyword>
<dbReference type="Proteomes" id="UP000580568">
    <property type="component" value="Unassembled WGS sequence"/>
</dbReference>
<evidence type="ECO:0000313" key="7">
    <source>
        <dbReference type="Proteomes" id="UP000580568"/>
    </source>
</evidence>
<protein>
    <recommendedName>
        <fullName evidence="5">DUF1232 domain-containing protein</fullName>
    </recommendedName>
</protein>
<feature type="domain" description="DUF1232" evidence="5">
    <location>
        <begin position="228"/>
        <end position="264"/>
    </location>
</feature>
<evidence type="ECO:0000313" key="6">
    <source>
        <dbReference type="EMBL" id="GFP74924.1"/>
    </source>
</evidence>
<evidence type="ECO:0000256" key="4">
    <source>
        <dbReference type="ARBA" id="ARBA00023136"/>
    </source>
</evidence>
<organism evidence="6 7">
    <name type="scientific">Clostridium fungisolvens</name>
    <dbReference type="NCBI Taxonomy" id="1604897"/>
    <lineage>
        <taxon>Bacteria</taxon>
        <taxon>Bacillati</taxon>
        <taxon>Bacillota</taxon>
        <taxon>Clostridia</taxon>
        <taxon>Eubacteriales</taxon>
        <taxon>Clostridiaceae</taxon>
        <taxon>Clostridium</taxon>
    </lineage>
</organism>
<keyword evidence="3" id="KW-1133">Transmembrane helix</keyword>
<accession>A0A6V8SCF2</accession>